<evidence type="ECO:0000256" key="3">
    <source>
        <dbReference type="ARBA" id="ARBA00022630"/>
    </source>
</evidence>
<dbReference type="GO" id="GO:0022904">
    <property type="term" value="P:respiratory electron transport chain"/>
    <property type="evidence" value="ECO:0007669"/>
    <property type="project" value="TreeGrafter"/>
</dbReference>
<dbReference type="FunFam" id="3.30.70.2740:FF:000010">
    <property type="entry name" value="FAD-binding oxidoreductase"/>
    <property type="match status" value="1"/>
</dbReference>
<dbReference type="PANTHER" id="PTHR43716">
    <property type="entry name" value="D-2-HYDROXYGLUTARATE DEHYDROGENASE, MITOCHONDRIAL"/>
    <property type="match status" value="1"/>
</dbReference>
<dbReference type="InterPro" id="IPR004113">
    <property type="entry name" value="FAD-bd_oxidored_4_C"/>
</dbReference>
<dbReference type="PANTHER" id="PTHR43716:SF1">
    <property type="entry name" value="D-2-HYDROXYGLUTARATE DEHYDROGENASE, MITOCHONDRIAL"/>
    <property type="match status" value="1"/>
</dbReference>
<sequence>MRSQDLHQRLADLGAKPLHCGRIVRAWLQGRALDACTARQRAEDFLPLGVRHGLPQVAAELEGIARLHSEHPASDGSSRLLVELAEDRHLDAGEALTALLEDCFEDGLVEDALLAANETQRLAIWRLREDSDAAIHAGVDSLSFDVSLPVPALAGYVERIRRRLDDLVKGMQVFLFGHFLDGNLHVMLAADVPLLPLHQAVEEILYGELGECAGVISAEHGIGLEKKEALGRYADPLKLALMAQIKELLDPSGLFNPGKVIP</sequence>
<dbReference type="InterPro" id="IPR016171">
    <property type="entry name" value="Vanillyl_alc_oxidase_C-sub2"/>
</dbReference>
<dbReference type="EMBL" id="RBSQ01000181">
    <property type="protein sequence ID" value="RMS63326.1"/>
    <property type="molecule type" value="Genomic_DNA"/>
</dbReference>
<dbReference type="GO" id="GO:0016491">
    <property type="term" value="F:oxidoreductase activity"/>
    <property type="evidence" value="ECO:0007669"/>
    <property type="project" value="UniProtKB-KW"/>
</dbReference>
<evidence type="ECO:0000256" key="5">
    <source>
        <dbReference type="ARBA" id="ARBA00023002"/>
    </source>
</evidence>
<dbReference type="Pfam" id="PF02913">
    <property type="entry name" value="FAD-oxidase_C"/>
    <property type="match status" value="1"/>
</dbReference>
<accession>A0A3M5ELT9</accession>
<dbReference type="Gene3D" id="3.30.70.2740">
    <property type="match status" value="1"/>
</dbReference>
<name>A0A3M5ELT9_PSEAI</name>
<dbReference type="Gene3D" id="3.30.70.2190">
    <property type="match status" value="1"/>
</dbReference>
<dbReference type="SUPFAM" id="SSF55103">
    <property type="entry name" value="FAD-linked oxidases, C-terminal domain"/>
    <property type="match status" value="1"/>
</dbReference>
<dbReference type="InterPro" id="IPR016164">
    <property type="entry name" value="FAD-linked_Oxase-like_C"/>
</dbReference>
<keyword evidence="3" id="KW-0285">Flavoprotein</keyword>
<dbReference type="AlphaFoldDB" id="A0A3M5ELT9"/>
<evidence type="ECO:0000256" key="2">
    <source>
        <dbReference type="ARBA" id="ARBA00008000"/>
    </source>
</evidence>
<evidence type="ECO:0000256" key="4">
    <source>
        <dbReference type="ARBA" id="ARBA00022827"/>
    </source>
</evidence>
<dbReference type="FunFam" id="1.10.45.10:FF:000001">
    <property type="entry name" value="D-lactate dehydrogenase mitochondrial"/>
    <property type="match status" value="1"/>
</dbReference>
<dbReference type="Gene3D" id="1.10.45.10">
    <property type="entry name" value="Vanillyl-alcohol Oxidase, Chain A, domain 4"/>
    <property type="match status" value="1"/>
</dbReference>
<protein>
    <recommendedName>
        <fullName evidence="6">FAD-binding oxidoreductase/transferase type 4 C-terminal domain-containing protein</fullName>
    </recommendedName>
</protein>
<reference evidence="7 8" key="1">
    <citation type="submission" date="2018-08" db="EMBL/GenBank/DDBJ databases">
        <title>Recombination of ecologically and evolutionarily significant loci maintains genetic cohesion in the Pseudomonas syringae species complex.</title>
        <authorList>
            <person name="Dillon M."/>
            <person name="Thakur S."/>
            <person name="Almeida R.N.D."/>
            <person name="Weir B.S."/>
            <person name="Guttman D.S."/>
        </authorList>
    </citation>
    <scope>NUCLEOTIDE SEQUENCE [LARGE SCALE GENOMIC DNA]</scope>
    <source>
        <strain evidence="7 8">ICMP 7846</strain>
    </source>
</reference>
<comment type="caution">
    <text evidence="7">The sequence shown here is derived from an EMBL/GenBank/DDBJ whole genome shotgun (WGS) entry which is preliminary data.</text>
</comment>
<evidence type="ECO:0000256" key="1">
    <source>
        <dbReference type="ARBA" id="ARBA00001974"/>
    </source>
</evidence>
<dbReference type="Proteomes" id="UP000270834">
    <property type="component" value="Unassembled WGS sequence"/>
</dbReference>
<dbReference type="InterPro" id="IPR051264">
    <property type="entry name" value="FAD-oxidored/transferase_4"/>
</dbReference>
<proteinExistence type="inferred from homology"/>
<keyword evidence="5" id="KW-0560">Oxidoreductase</keyword>
<comment type="similarity">
    <text evidence="2">Belongs to the FAD-binding oxidoreductase/transferase type 4 family.</text>
</comment>
<organism evidence="7 8">
    <name type="scientific">Pseudomonas aeruginosa</name>
    <dbReference type="NCBI Taxonomy" id="287"/>
    <lineage>
        <taxon>Bacteria</taxon>
        <taxon>Pseudomonadati</taxon>
        <taxon>Pseudomonadota</taxon>
        <taxon>Gammaproteobacteria</taxon>
        <taxon>Pseudomonadales</taxon>
        <taxon>Pseudomonadaceae</taxon>
        <taxon>Pseudomonas</taxon>
    </lineage>
</organism>
<evidence type="ECO:0000259" key="6">
    <source>
        <dbReference type="Pfam" id="PF02913"/>
    </source>
</evidence>
<comment type="cofactor">
    <cofactor evidence="1">
        <name>FAD</name>
        <dbReference type="ChEBI" id="CHEBI:57692"/>
    </cofactor>
</comment>
<gene>
    <name evidence="7" type="ORF">ALP65_02313</name>
</gene>
<keyword evidence="4" id="KW-0274">FAD</keyword>
<evidence type="ECO:0000313" key="8">
    <source>
        <dbReference type="Proteomes" id="UP000270834"/>
    </source>
</evidence>
<dbReference type="GO" id="GO:0050660">
    <property type="term" value="F:flavin adenine dinucleotide binding"/>
    <property type="evidence" value="ECO:0007669"/>
    <property type="project" value="InterPro"/>
</dbReference>
<evidence type="ECO:0000313" key="7">
    <source>
        <dbReference type="EMBL" id="RMS63326.1"/>
    </source>
</evidence>
<feature type="domain" description="FAD-binding oxidoreductase/transferase type 4 C-terminal" evidence="6">
    <location>
        <begin position="70"/>
        <end position="260"/>
    </location>
</feature>